<protein>
    <submittedName>
        <fullName evidence="2">Uncharacterized protein</fullName>
    </submittedName>
</protein>
<dbReference type="GeneID" id="25560104"/>
<feature type="region of interest" description="Disordered" evidence="1">
    <location>
        <begin position="230"/>
        <end position="262"/>
    </location>
</feature>
<evidence type="ECO:0000313" key="3">
    <source>
        <dbReference type="Proteomes" id="UP000054408"/>
    </source>
</evidence>
<keyword evidence="3" id="KW-1185">Reference proteome</keyword>
<dbReference type="EMBL" id="GL349433">
    <property type="protein sequence ID" value="KNC46172.1"/>
    <property type="molecule type" value="Genomic_DNA"/>
</dbReference>
<gene>
    <name evidence="2" type="ORF">AMSG_00291</name>
</gene>
<feature type="region of interest" description="Disordered" evidence="1">
    <location>
        <begin position="426"/>
        <end position="448"/>
    </location>
</feature>
<sequence length="455" mass="47356">MAGVLPVVVDAMVDAIDTSSLLQAYCPYCSVYSSCIEDIAQPLIVQGTSADPHSPFQIDLAGDWLESVLGGDAQFVYNCMCQAEAALADAGINGSAWDLLDEVMQGFFVGADFRLQCLIKDGVPIPLARRERSAFKELTASRLNTQRAASVGPSAKGSPCGSGRISSLKSLTAAAGGFAVEDIALLRPSGTLANAESVLEALEAALNEVLEAAIPAPAPTSANYHYCVDSPPRSGSSHRLPRPDLPLQGMTAPETPTLARHNTPSALDTLLDDAPAAMSMSMSVHSESLSQSLIASSQPVPDTPVSLQRRSSLGAFGLHSQHGRSPSTSPPALSLTDIASTSVVGSAAPKKPHMSRADSQALRETQTFDEPGFCSQFFSPTYSSRSHACPTAGLFSVSPIARGSPTRHPASSFRLSALSAPPMASVSSAASIQAGPRSPSPSPVPDQDIAKRLAF</sequence>
<accession>A0A0L0D1P5</accession>
<evidence type="ECO:0000256" key="1">
    <source>
        <dbReference type="SAM" id="MobiDB-lite"/>
    </source>
</evidence>
<name>A0A0L0D1P5_THETB</name>
<organism evidence="2 3">
    <name type="scientific">Thecamonas trahens ATCC 50062</name>
    <dbReference type="NCBI Taxonomy" id="461836"/>
    <lineage>
        <taxon>Eukaryota</taxon>
        <taxon>Apusozoa</taxon>
        <taxon>Apusomonadida</taxon>
        <taxon>Apusomonadidae</taxon>
        <taxon>Thecamonas</taxon>
    </lineage>
</organism>
<dbReference type="RefSeq" id="XP_013763147.1">
    <property type="nucleotide sequence ID" value="XM_013907693.1"/>
</dbReference>
<reference evidence="2 3" key="1">
    <citation type="submission" date="2010-05" db="EMBL/GenBank/DDBJ databases">
        <title>The Genome Sequence of Thecamonas trahens ATCC 50062.</title>
        <authorList>
            <consortium name="The Broad Institute Genome Sequencing Platform"/>
            <person name="Russ C."/>
            <person name="Cuomo C."/>
            <person name="Shea T."/>
            <person name="Young S.K."/>
            <person name="Zeng Q."/>
            <person name="Koehrsen M."/>
            <person name="Haas B."/>
            <person name="Borodovsky M."/>
            <person name="Guigo R."/>
            <person name="Alvarado L."/>
            <person name="Berlin A."/>
            <person name="Bochicchio J."/>
            <person name="Borenstein D."/>
            <person name="Chapman S."/>
            <person name="Chen Z."/>
            <person name="Freedman E."/>
            <person name="Gellesch M."/>
            <person name="Goldberg J."/>
            <person name="Griggs A."/>
            <person name="Gujja S."/>
            <person name="Heilman E."/>
            <person name="Heiman D."/>
            <person name="Hepburn T."/>
            <person name="Howarth C."/>
            <person name="Jen D."/>
            <person name="Larson L."/>
            <person name="Mehta T."/>
            <person name="Park D."/>
            <person name="Pearson M."/>
            <person name="Roberts A."/>
            <person name="Saif S."/>
            <person name="Shenoy N."/>
            <person name="Sisk P."/>
            <person name="Stolte C."/>
            <person name="Sykes S."/>
            <person name="Thomson T."/>
            <person name="Walk T."/>
            <person name="White J."/>
            <person name="Yandava C."/>
            <person name="Burger G."/>
            <person name="Gray M.W."/>
            <person name="Holland P.W.H."/>
            <person name="King N."/>
            <person name="Lang F.B.F."/>
            <person name="Roger A.J."/>
            <person name="Ruiz-Trillo I."/>
            <person name="Lander E."/>
            <person name="Nusbaum C."/>
        </authorList>
    </citation>
    <scope>NUCLEOTIDE SEQUENCE [LARGE SCALE GENOMIC DNA]</scope>
    <source>
        <strain evidence="2 3">ATCC 50062</strain>
    </source>
</reference>
<proteinExistence type="predicted"/>
<dbReference type="AlphaFoldDB" id="A0A0L0D1P5"/>
<evidence type="ECO:0000313" key="2">
    <source>
        <dbReference type="EMBL" id="KNC46172.1"/>
    </source>
</evidence>
<dbReference type="Proteomes" id="UP000054408">
    <property type="component" value="Unassembled WGS sequence"/>
</dbReference>